<feature type="compositionally biased region" description="Acidic residues" evidence="2">
    <location>
        <begin position="228"/>
        <end position="241"/>
    </location>
</feature>
<accession>B3MGW6</accession>
<feature type="coiled-coil region" evidence="1">
    <location>
        <begin position="585"/>
        <end position="612"/>
    </location>
</feature>
<dbReference type="STRING" id="7217.B3MGW6"/>
<dbReference type="EMBL" id="CH902619">
    <property type="protein sequence ID" value="EDV37884.1"/>
    <property type="molecule type" value="Genomic_DNA"/>
</dbReference>
<dbReference type="OMA" id="ITKHNRE"/>
<evidence type="ECO:0000313" key="4">
    <source>
        <dbReference type="EMBL" id="EDV37884.1"/>
    </source>
</evidence>
<dbReference type="PhylomeDB" id="B3MGW6"/>
<evidence type="ECO:0000256" key="1">
    <source>
        <dbReference type="SAM" id="Coils"/>
    </source>
</evidence>
<feature type="compositionally biased region" description="Basic and acidic residues" evidence="2">
    <location>
        <begin position="65"/>
        <end position="83"/>
    </location>
</feature>
<dbReference type="InterPro" id="IPR025254">
    <property type="entry name" value="CCDC113/CCDC96_CC"/>
</dbReference>
<feature type="domain" description="CCDC113/CCDC96 coiled-coil" evidence="3">
    <location>
        <begin position="479"/>
        <end position="649"/>
    </location>
</feature>
<dbReference type="Proteomes" id="UP000007801">
    <property type="component" value="Unassembled WGS sequence"/>
</dbReference>
<keyword evidence="1" id="KW-0175">Coiled coil</keyword>
<organism evidence="4 5">
    <name type="scientific">Drosophila ananassae</name>
    <name type="common">Fruit fly</name>
    <dbReference type="NCBI Taxonomy" id="7217"/>
    <lineage>
        <taxon>Eukaryota</taxon>
        <taxon>Metazoa</taxon>
        <taxon>Ecdysozoa</taxon>
        <taxon>Arthropoda</taxon>
        <taxon>Hexapoda</taxon>
        <taxon>Insecta</taxon>
        <taxon>Pterygota</taxon>
        <taxon>Neoptera</taxon>
        <taxon>Endopterygota</taxon>
        <taxon>Diptera</taxon>
        <taxon>Brachycera</taxon>
        <taxon>Muscomorpha</taxon>
        <taxon>Ephydroidea</taxon>
        <taxon>Drosophilidae</taxon>
        <taxon>Drosophila</taxon>
        <taxon>Sophophora</taxon>
    </lineage>
</organism>
<dbReference type="InParanoid" id="B3MGW6"/>
<feature type="region of interest" description="Disordered" evidence="2">
    <location>
        <begin position="191"/>
        <end position="255"/>
    </location>
</feature>
<dbReference type="KEGG" id="dan:6494061"/>
<name>B3MGW6_DROAN</name>
<evidence type="ECO:0000259" key="3">
    <source>
        <dbReference type="Pfam" id="PF13870"/>
    </source>
</evidence>
<evidence type="ECO:0000313" key="5">
    <source>
        <dbReference type="Proteomes" id="UP000007801"/>
    </source>
</evidence>
<dbReference type="SMR" id="B3MGW6"/>
<gene>
    <name evidence="4" type="primary">Dana\GF11197</name>
    <name evidence="4" type="synonym">dana_GLEANR_11265</name>
    <name evidence="4" type="ORF">GF11197</name>
</gene>
<dbReference type="FunCoup" id="B3MGW6">
    <property type="interactions" value="3"/>
</dbReference>
<dbReference type="eggNOG" id="ENOG502SGZY">
    <property type="taxonomic scope" value="Eukaryota"/>
</dbReference>
<protein>
    <recommendedName>
        <fullName evidence="3">CCDC113/CCDC96 coiled-coil domain-containing protein</fullName>
    </recommendedName>
</protein>
<feature type="region of interest" description="Disordered" evidence="2">
    <location>
        <begin position="112"/>
        <end position="145"/>
    </location>
</feature>
<sequence>MEDATVVEDIPQVVEETPKVADPAVEDYSNQENKPAVGNSDAVSLVSGVDFVRNASFTPSTMDLTKSRNKDGTEHDGVEAEERKKILRELMGRFKQRDGDSTSMRLSQKLMSIEEDRRSTVQFTRDSPEEKESPSGSENVKDTSSTLTIAASDIYVDSSRDSIDETELNPMQVAVKSLMFVPHLSDISLGSAVSRRSRRKSSVSAKSLKSITGDVGGFKDPTSKRDSDESDSDEEENEEKEESSKSESSLDASQLRATQDSMLDSVTMNISDHEVHLETQSHMELGLDDFLNLTRTSQSLSEADTELPNKDHETNMVIGTFIEQLVGEVVFLIEHKSPNELLRENLDKLKLIAALEILVNDFLMLKDINSVLNERMVSYCRQNKLLRNIQPLSSEETAVAQLRYNAALQNLGEGLDRVAQVKTEAGLASNKAIISLVHINNVATTTEVHLEGVIRKLLVRPDAETDYLKRMVAKELRLMATVRNEISDTRLFMLTRLHTLAVTRERAEKLECVAENVSMNAFVATQANVVALEKKLEERNVDLKKSRHHYHYELHQIQHNREKVLTIRNRLQSMKFDLLEKSEIRNKVKSKLVRLKMERQRMRRELNDLTYRGGILAMPALMRDYDRTVEYVEKKEQEVMLLRDKLRAGSSSMSSFNLMNKKLTRAQSRAQLE</sequence>
<feature type="region of interest" description="Disordered" evidence="2">
    <location>
        <begin position="59"/>
        <end position="83"/>
    </location>
</feature>
<dbReference type="OrthoDB" id="10254794at2759"/>
<keyword evidence="5" id="KW-1185">Reference proteome</keyword>
<proteinExistence type="predicted"/>
<dbReference type="AlphaFoldDB" id="B3MGW6"/>
<dbReference type="HOGENOM" id="CLU_408423_0_0_1"/>
<dbReference type="Pfam" id="PF13870">
    <property type="entry name" value="CCDC113_CCDC96_CC"/>
    <property type="match status" value="1"/>
</dbReference>
<reference evidence="4 5" key="1">
    <citation type="journal article" date="2007" name="Nature">
        <title>Evolution of genes and genomes on the Drosophila phylogeny.</title>
        <authorList>
            <consortium name="Drosophila 12 Genomes Consortium"/>
            <person name="Clark A.G."/>
            <person name="Eisen M.B."/>
            <person name="Smith D.R."/>
            <person name="Bergman C.M."/>
            <person name="Oliver B."/>
            <person name="Markow T.A."/>
            <person name="Kaufman T.C."/>
            <person name="Kellis M."/>
            <person name="Gelbart W."/>
            <person name="Iyer V.N."/>
            <person name="Pollard D.A."/>
            <person name="Sackton T.B."/>
            <person name="Larracuente A.M."/>
            <person name="Singh N.D."/>
            <person name="Abad J.P."/>
            <person name="Abt D.N."/>
            <person name="Adryan B."/>
            <person name="Aguade M."/>
            <person name="Akashi H."/>
            <person name="Anderson W.W."/>
            <person name="Aquadro C.F."/>
            <person name="Ardell D.H."/>
            <person name="Arguello R."/>
            <person name="Artieri C.G."/>
            <person name="Barbash D.A."/>
            <person name="Barker D."/>
            <person name="Barsanti P."/>
            <person name="Batterham P."/>
            <person name="Batzoglou S."/>
            <person name="Begun D."/>
            <person name="Bhutkar A."/>
            <person name="Blanco E."/>
            <person name="Bosak S.A."/>
            <person name="Bradley R.K."/>
            <person name="Brand A.D."/>
            <person name="Brent M.R."/>
            <person name="Brooks A.N."/>
            <person name="Brown R.H."/>
            <person name="Butlin R.K."/>
            <person name="Caggese C."/>
            <person name="Calvi B.R."/>
            <person name="Bernardo de Carvalho A."/>
            <person name="Caspi A."/>
            <person name="Castrezana S."/>
            <person name="Celniker S.E."/>
            <person name="Chang J.L."/>
            <person name="Chapple C."/>
            <person name="Chatterji S."/>
            <person name="Chinwalla A."/>
            <person name="Civetta A."/>
            <person name="Clifton S.W."/>
            <person name="Comeron J.M."/>
            <person name="Costello J.C."/>
            <person name="Coyne J.A."/>
            <person name="Daub J."/>
            <person name="David R.G."/>
            <person name="Delcher A.L."/>
            <person name="Delehaunty K."/>
            <person name="Do C.B."/>
            <person name="Ebling H."/>
            <person name="Edwards K."/>
            <person name="Eickbush T."/>
            <person name="Evans J.D."/>
            <person name="Filipski A."/>
            <person name="Findeiss S."/>
            <person name="Freyhult E."/>
            <person name="Fulton L."/>
            <person name="Fulton R."/>
            <person name="Garcia A.C."/>
            <person name="Gardiner A."/>
            <person name="Garfield D.A."/>
            <person name="Garvin B.E."/>
            <person name="Gibson G."/>
            <person name="Gilbert D."/>
            <person name="Gnerre S."/>
            <person name="Godfrey J."/>
            <person name="Good R."/>
            <person name="Gotea V."/>
            <person name="Gravely B."/>
            <person name="Greenberg A.J."/>
            <person name="Griffiths-Jones S."/>
            <person name="Gross S."/>
            <person name="Guigo R."/>
            <person name="Gustafson E.A."/>
            <person name="Haerty W."/>
            <person name="Hahn M.W."/>
            <person name="Halligan D.L."/>
            <person name="Halpern A.L."/>
            <person name="Halter G.M."/>
            <person name="Han M.V."/>
            <person name="Heger A."/>
            <person name="Hillier L."/>
            <person name="Hinrichs A.S."/>
            <person name="Holmes I."/>
            <person name="Hoskins R.A."/>
            <person name="Hubisz M.J."/>
            <person name="Hultmark D."/>
            <person name="Huntley M.A."/>
            <person name="Jaffe D.B."/>
            <person name="Jagadeeshan S."/>
            <person name="Jeck W.R."/>
            <person name="Johnson J."/>
            <person name="Jones C.D."/>
            <person name="Jordan W.C."/>
            <person name="Karpen G.H."/>
            <person name="Kataoka E."/>
            <person name="Keightley P.D."/>
            <person name="Kheradpour P."/>
            <person name="Kirkness E.F."/>
            <person name="Koerich L.B."/>
            <person name="Kristiansen K."/>
            <person name="Kudrna D."/>
            <person name="Kulathinal R.J."/>
            <person name="Kumar S."/>
            <person name="Kwok R."/>
            <person name="Lander E."/>
            <person name="Langley C.H."/>
            <person name="Lapoint R."/>
            <person name="Lazzaro B.P."/>
            <person name="Lee S.J."/>
            <person name="Levesque L."/>
            <person name="Li R."/>
            <person name="Lin C.F."/>
            <person name="Lin M.F."/>
            <person name="Lindblad-Toh K."/>
            <person name="Llopart A."/>
            <person name="Long M."/>
            <person name="Low L."/>
            <person name="Lozovsky E."/>
            <person name="Lu J."/>
            <person name="Luo M."/>
            <person name="Machado C.A."/>
            <person name="Makalowski W."/>
            <person name="Marzo M."/>
            <person name="Matsuda M."/>
            <person name="Matzkin L."/>
            <person name="McAllister B."/>
            <person name="McBride C.S."/>
            <person name="McKernan B."/>
            <person name="McKernan K."/>
            <person name="Mendez-Lago M."/>
            <person name="Minx P."/>
            <person name="Mollenhauer M.U."/>
            <person name="Montooth K."/>
            <person name="Mount S.M."/>
            <person name="Mu X."/>
            <person name="Myers E."/>
            <person name="Negre B."/>
            <person name="Newfeld S."/>
            <person name="Nielsen R."/>
            <person name="Noor M.A."/>
            <person name="O'Grady P."/>
            <person name="Pachter L."/>
            <person name="Papaceit M."/>
            <person name="Parisi M.J."/>
            <person name="Parisi M."/>
            <person name="Parts L."/>
            <person name="Pedersen J.S."/>
            <person name="Pesole G."/>
            <person name="Phillippy A.M."/>
            <person name="Ponting C.P."/>
            <person name="Pop M."/>
            <person name="Porcelli D."/>
            <person name="Powell J.R."/>
            <person name="Prohaska S."/>
            <person name="Pruitt K."/>
            <person name="Puig M."/>
            <person name="Quesneville H."/>
            <person name="Ram K.R."/>
            <person name="Rand D."/>
            <person name="Rasmussen M.D."/>
            <person name="Reed L.K."/>
            <person name="Reenan R."/>
            <person name="Reily A."/>
            <person name="Remington K.A."/>
            <person name="Rieger T.T."/>
            <person name="Ritchie M.G."/>
            <person name="Robin C."/>
            <person name="Rogers Y.H."/>
            <person name="Rohde C."/>
            <person name="Rozas J."/>
            <person name="Rubenfield M.J."/>
            <person name="Ruiz A."/>
            <person name="Russo S."/>
            <person name="Salzberg S.L."/>
            <person name="Sanchez-Gracia A."/>
            <person name="Saranga D.J."/>
            <person name="Sato H."/>
            <person name="Schaeffer S.W."/>
            <person name="Schatz M.C."/>
            <person name="Schlenke T."/>
            <person name="Schwartz R."/>
            <person name="Segarra C."/>
            <person name="Singh R.S."/>
            <person name="Sirot L."/>
            <person name="Sirota M."/>
            <person name="Sisneros N.B."/>
            <person name="Smith C.D."/>
            <person name="Smith T.F."/>
            <person name="Spieth J."/>
            <person name="Stage D.E."/>
            <person name="Stark A."/>
            <person name="Stephan W."/>
            <person name="Strausberg R.L."/>
            <person name="Strempel S."/>
            <person name="Sturgill D."/>
            <person name="Sutton G."/>
            <person name="Sutton G.G."/>
            <person name="Tao W."/>
            <person name="Teichmann S."/>
            <person name="Tobari Y.N."/>
            <person name="Tomimura Y."/>
            <person name="Tsolas J.M."/>
            <person name="Valente V.L."/>
            <person name="Venter E."/>
            <person name="Venter J.C."/>
            <person name="Vicario S."/>
            <person name="Vieira F.G."/>
            <person name="Vilella A.J."/>
            <person name="Villasante A."/>
            <person name="Walenz B."/>
            <person name="Wang J."/>
            <person name="Wasserman M."/>
            <person name="Watts T."/>
            <person name="Wilson D."/>
            <person name="Wilson R.K."/>
            <person name="Wing R.A."/>
            <person name="Wolfner M.F."/>
            <person name="Wong A."/>
            <person name="Wong G.K."/>
            <person name="Wu C.I."/>
            <person name="Wu G."/>
            <person name="Yamamoto D."/>
            <person name="Yang H.P."/>
            <person name="Yang S.P."/>
            <person name="Yorke J.A."/>
            <person name="Yoshida K."/>
            <person name="Zdobnov E."/>
            <person name="Zhang P."/>
            <person name="Zhang Y."/>
            <person name="Zimin A.V."/>
            <person name="Baldwin J."/>
            <person name="Abdouelleil A."/>
            <person name="Abdulkadir J."/>
            <person name="Abebe A."/>
            <person name="Abera B."/>
            <person name="Abreu J."/>
            <person name="Acer S.C."/>
            <person name="Aftuck L."/>
            <person name="Alexander A."/>
            <person name="An P."/>
            <person name="Anderson E."/>
            <person name="Anderson S."/>
            <person name="Arachi H."/>
            <person name="Azer M."/>
            <person name="Bachantsang P."/>
            <person name="Barry A."/>
            <person name="Bayul T."/>
            <person name="Berlin A."/>
            <person name="Bessette D."/>
            <person name="Bloom T."/>
            <person name="Blye J."/>
            <person name="Boguslavskiy L."/>
            <person name="Bonnet C."/>
            <person name="Boukhgalter B."/>
            <person name="Bourzgui I."/>
            <person name="Brown A."/>
            <person name="Cahill P."/>
            <person name="Channer S."/>
            <person name="Cheshatsang Y."/>
            <person name="Chuda L."/>
            <person name="Citroen M."/>
            <person name="Collymore A."/>
            <person name="Cooke P."/>
            <person name="Costello M."/>
            <person name="D'Aco K."/>
            <person name="Daza R."/>
            <person name="De Haan G."/>
            <person name="DeGray S."/>
            <person name="DeMaso C."/>
            <person name="Dhargay N."/>
            <person name="Dooley K."/>
            <person name="Dooley E."/>
            <person name="Doricent M."/>
            <person name="Dorje P."/>
            <person name="Dorjee K."/>
            <person name="Dupes A."/>
            <person name="Elong R."/>
            <person name="Falk J."/>
            <person name="Farina A."/>
            <person name="Faro S."/>
            <person name="Ferguson D."/>
            <person name="Fisher S."/>
            <person name="Foley C.D."/>
            <person name="Franke A."/>
            <person name="Friedrich D."/>
            <person name="Gadbois L."/>
            <person name="Gearin G."/>
            <person name="Gearin C.R."/>
            <person name="Giannoukos G."/>
            <person name="Goode T."/>
            <person name="Graham J."/>
            <person name="Grandbois E."/>
            <person name="Grewal S."/>
            <person name="Gyaltsen K."/>
            <person name="Hafez N."/>
            <person name="Hagos B."/>
            <person name="Hall J."/>
            <person name="Henson C."/>
            <person name="Hollinger A."/>
            <person name="Honan T."/>
            <person name="Huard M.D."/>
            <person name="Hughes L."/>
            <person name="Hurhula B."/>
            <person name="Husby M.E."/>
            <person name="Kamat A."/>
            <person name="Kanga B."/>
            <person name="Kashin S."/>
            <person name="Khazanovich D."/>
            <person name="Kisner P."/>
            <person name="Lance K."/>
            <person name="Lara M."/>
            <person name="Lee W."/>
            <person name="Lennon N."/>
            <person name="Letendre F."/>
            <person name="LeVine R."/>
            <person name="Lipovsky A."/>
            <person name="Liu X."/>
            <person name="Liu J."/>
            <person name="Liu S."/>
            <person name="Lokyitsang T."/>
            <person name="Lokyitsang Y."/>
            <person name="Lubonja R."/>
            <person name="Lui A."/>
            <person name="MacDonald P."/>
            <person name="Magnisalis V."/>
            <person name="Maru K."/>
            <person name="Matthews C."/>
            <person name="McCusker W."/>
            <person name="McDonough S."/>
            <person name="Mehta T."/>
            <person name="Meldrim J."/>
            <person name="Meneus L."/>
            <person name="Mihai O."/>
            <person name="Mihalev A."/>
            <person name="Mihova T."/>
            <person name="Mittelman R."/>
            <person name="Mlenga V."/>
            <person name="Montmayeur A."/>
            <person name="Mulrain L."/>
            <person name="Navidi A."/>
            <person name="Naylor J."/>
            <person name="Negash T."/>
            <person name="Nguyen T."/>
            <person name="Nguyen N."/>
            <person name="Nicol R."/>
            <person name="Norbu C."/>
            <person name="Norbu N."/>
            <person name="Novod N."/>
            <person name="O'Neill B."/>
            <person name="Osman S."/>
            <person name="Markiewicz E."/>
            <person name="Oyono O.L."/>
            <person name="Patti C."/>
            <person name="Phunkhang P."/>
            <person name="Pierre F."/>
            <person name="Priest M."/>
            <person name="Raghuraman S."/>
            <person name="Rege F."/>
            <person name="Reyes R."/>
            <person name="Rise C."/>
            <person name="Rogov P."/>
            <person name="Ross K."/>
            <person name="Ryan E."/>
            <person name="Settipalli S."/>
            <person name="Shea T."/>
            <person name="Sherpa N."/>
            <person name="Shi L."/>
            <person name="Shih D."/>
            <person name="Sparrow T."/>
            <person name="Spaulding J."/>
            <person name="Stalker J."/>
            <person name="Stange-Thomann N."/>
            <person name="Stavropoulos S."/>
            <person name="Stone C."/>
            <person name="Strader C."/>
            <person name="Tesfaye S."/>
            <person name="Thomson T."/>
            <person name="Thoulutsang Y."/>
            <person name="Thoulutsang D."/>
            <person name="Topham K."/>
            <person name="Topping I."/>
            <person name="Tsamla T."/>
            <person name="Vassiliev H."/>
            <person name="Vo A."/>
            <person name="Wangchuk T."/>
            <person name="Wangdi T."/>
            <person name="Weiand M."/>
            <person name="Wilkinson J."/>
            <person name="Wilson A."/>
            <person name="Yadav S."/>
            <person name="Young G."/>
            <person name="Yu Q."/>
            <person name="Zembek L."/>
            <person name="Zhong D."/>
            <person name="Zimmer A."/>
            <person name="Zwirko Z."/>
            <person name="Jaffe D.B."/>
            <person name="Alvarez P."/>
            <person name="Brockman W."/>
            <person name="Butler J."/>
            <person name="Chin C."/>
            <person name="Gnerre S."/>
            <person name="Grabherr M."/>
            <person name="Kleber M."/>
            <person name="Mauceli E."/>
            <person name="MacCallum I."/>
        </authorList>
    </citation>
    <scope>NUCLEOTIDE SEQUENCE [LARGE SCALE GENOMIC DNA]</scope>
    <source>
        <strain evidence="5">Tucson 14024-0371.13</strain>
    </source>
</reference>
<dbReference type="GeneID" id="6494061"/>
<evidence type="ECO:0000256" key="2">
    <source>
        <dbReference type="SAM" id="MobiDB-lite"/>
    </source>
</evidence>